<feature type="transmembrane region" description="Helical" evidence="9">
    <location>
        <begin position="129"/>
        <end position="151"/>
    </location>
</feature>
<evidence type="ECO:0000256" key="4">
    <source>
        <dbReference type="ARBA" id="ARBA00022475"/>
    </source>
</evidence>
<feature type="transmembrane region" description="Helical" evidence="9">
    <location>
        <begin position="163"/>
        <end position="186"/>
    </location>
</feature>
<evidence type="ECO:0000313" key="11">
    <source>
        <dbReference type="EMBL" id="OXC80088.1"/>
    </source>
</evidence>
<evidence type="ECO:0000259" key="10">
    <source>
        <dbReference type="PROSITE" id="PS50928"/>
    </source>
</evidence>
<comment type="subcellular location">
    <subcellularLocation>
        <location evidence="1">Cell inner membrane</location>
        <topology evidence="1">Multi-pass membrane protein</topology>
    </subcellularLocation>
    <subcellularLocation>
        <location evidence="9">Cell membrane</location>
        <topology evidence="9">Multi-pass membrane protein</topology>
    </subcellularLocation>
</comment>
<feature type="domain" description="ABC transmembrane type-1" evidence="10">
    <location>
        <begin position="1"/>
        <end position="184"/>
    </location>
</feature>
<dbReference type="Proteomes" id="UP000214720">
    <property type="component" value="Unassembled WGS sequence"/>
</dbReference>
<evidence type="ECO:0000256" key="1">
    <source>
        <dbReference type="ARBA" id="ARBA00004429"/>
    </source>
</evidence>
<comment type="similarity">
    <text evidence="2">Belongs to the binding-protein-dependent transport system permease family. HisMQ subfamily.</text>
</comment>
<dbReference type="InterPro" id="IPR043429">
    <property type="entry name" value="ArtM/GltK/GlnP/TcyL/YhdX-like"/>
</dbReference>
<evidence type="ECO:0000313" key="12">
    <source>
        <dbReference type="Proteomes" id="UP000214720"/>
    </source>
</evidence>
<evidence type="ECO:0000256" key="7">
    <source>
        <dbReference type="ARBA" id="ARBA00022989"/>
    </source>
</evidence>
<dbReference type="PANTHER" id="PTHR30614:SF0">
    <property type="entry name" value="L-CYSTINE TRANSPORT SYSTEM PERMEASE PROTEIN TCYL"/>
    <property type="match status" value="1"/>
</dbReference>
<dbReference type="EMBL" id="MTHB01000024">
    <property type="protein sequence ID" value="OXC80088.1"/>
    <property type="molecule type" value="Genomic_DNA"/>
</dbReference>
<feature type="transmembrane region" description="Helical" evidence="9">
    <location>
        <begin position="33"/>
        <end position="54"/>
    </location>
</feature>
<keyword evidence="5 9" id="KW-0812">Transmembrane</keyword>
<dbReference type="InterPro" id="IPR035906">
    <property type="entry name" value="MetI-like_sf"/>
</dbReference>
<keyword evidence="7 9" id="KW-1133">Transmembrane helix</keyword>
<name>A0A226XB83_CABSO</name>
<dbReference type="NCBIfam" id="TIGR01726">
    <property type="entry name" value="HEQRo_perm_3TM"/>
    <property type="match status" value="1"/>
</dbReference>
<evidence type="ECO:0000256" key="3">
    <source>
        <dbReference type="ARBA" id="ARBA00022448"/>
    </source>
</evidence>
<evidence type="ECO:0000256" key="2">
    <source>
        <dbReference type="ARBA" id="ARBA00010072"/>
    </source>
</evidence>
<evidence type="ECO:0000256" key="6">
    <source>
        <dbReference type="ARBA" id="ARBA00022970"/>
    </source>
</evidence>
<dbReference type="InterPro" id="IPR010065">
    <property type="entry name" value="AA_ABC_transptr_permease_3TM"/>
</dbReference>
<dbReference type="Pfam" id="PF00528">
    <property type="entry name" value="BPD_transp_1"/>
    <property type="match status" value="1"/>
</dbReference>
<comment type="caution">
    <text evidence="11">The sequence shown here is derived from an EMBL/GenBank/DDBJ whole genome shotgun (WGS) entry which is preliminary data.</text>
</comment>
<dbReference type="PANTHER" id="PTHR30614">
    <property type="entry name" value="MEMBRANE COMPONENT OF AMINO ACID ABC TRANSPORTER"/>
    <property type="match status" value="1"/>
</dbReference>
<evidence type="ECO:0000256" key="5">
    <source>
        <dbReference type="ARBA" id="ARBA00022692"/>
    </source>
</evidence>
<dbReference type="CDD" id="cd06261">
    <property type="entry name" value="TM_PBP2"/>
    <property type="match status" value="1"/>
</dbReference>
<gene>
    <name evidence="11" type="ORF">BSU04_03500</name>
</gene>
<dbReference type="PROSITE" id="PS50928">
    <property type="entry name" value="ABC_TM1"/>
    <property type="match status" value="1"/>
</dbReference>
<keyword evidence="4" id="KW-1003">Cell membrane</keyword>
<feature type="transmembrane region" description="Helical" evidence="9">
    <location>
        <begin position="66"/>
        <end position="84"/>
    </location>
</feature>
<dbReference type="GO" id="GO:0006865">
    <property type="term" value="P:amino acid transport"/>
    <property type="evidence" value="ECO:0007669"/>
    <property type="project" value="UniProtKB-KW"/>
</dbReference>
<dbReference type="Gene3D" id="1.10.3720.10">
    <property type="entry name" value="MetI-like"/>
    <property type="match status" value="1"/>
</dbReference>
<reference evidence="12" key="1">
    <citation type="submission" date="2017-01" db="EMBL/GenBank/DDBJ databases">
        <title>Genome Analysis of Deinococcus marmoris KOPRI26562.</title>
        <authorList>
            <person name="Kim J.H."/>
            <person name="Oh H.-M."/>
        </authorList>
    </citation>
    <scope>NUCLEOTIDE SEQUENCE [LARGE SCALE GENOMIC DNA]</scope>
    <source>
        <strain evidence="12">PAMC 26633</strain>
    </source>
</reference>
<dbReference type="GO" id="GO:0022857">
    <property type="term" value="F:transmembrane transporter activity"/>
    <property type="evidence" value="ECO:0007669"/>
    <property type="project" value="InterPro"/>
</dbReference>
<dbReference type="GO" id="GO:0043190">
    <property type="term" value="C:ATP-binding cassette (ABC) transporter complex"/>
    <property type="evidence" value="ECO:0007669"/>
    <property type="project" value="InterPro"/>
</dbReference>
<sequence>MAVAGFLLACVVGLVVAQCRISGTRILSTPAYIFIQIVRGVPFYVLLLWLYFGLATAMKLSLSPTAAAIVALAITGSGLTAEIFRGSFEAIDRGQLEASRSLGMRWSAIYTDILLPQALRTALPPLGNVFVFLLKAATYAAVISVPEIVYVAQDISTTFFKPFEAFSAVAVILVVLVVTFSLIVAATERSLKGN</sequence>
<dbReference type="InterPro" id="IPR000515">
    <property type="entry name" value="MetI-like"/>
</dbReference>
<protein>
    <submittedName>
        <fullName evidence="11">Amino acid ABC transporter, permease protein</fullName>
    </submittedName>
</protein>
<keyword evidence="6" id="KW-0029">Amino-acid transport</keyword>
<keyword evidence="8 9" id="KW-0472">Membrane</keyword>
<keyword evidence="3 9" id="KW-0813">Transport</keyword>
<proteinExistence type="inferred from homology"/>
<accession>A0A226XB83</accession>
<organism evidence="11 12">
    <name type="scientific">Caballeronia sordidicola</name>
    <name type="common">Burkholderia sordidicola</name>
    <dbReference type="NCBI Taxonomy" id="196367"/>
    <lineage>
        <taxon>Bacteria</taxon>
        <taxon>Pseudomonadati</taxon>
        <taxon>Pseudomonadota</taxon>
        <taxon>Betaproteobacteria</taxon>
        <taxon>Burkholderiales</taxon>
        <taxon>Burkholderiaceae</taxon>
        <taxon>Caballeronia</taxon>
    </lineage>
</organism>
<dbReference type="SUPFAM" id="SSF161098">
    <property type="entry name" value="MetI-like"/>
    <property type="match status" value="1"/>
</dbReference>
<evidence type="ECO:0000256" key="9">
    <source>
        <dbReference type="RuleBase" id="RU363032"/>
    </source>
</evidence>
<evidence type="ECO:0000256" key="8">
    <source>
        <dbReference type="ARBA" id="ARBA00023136"/>
    </source>
</evidence>
<dbReference type="AlphaFoldDB" id="A0A226XB83"/>